<dbReference type="PANTHER" id="PTHR34512">
    <property type="entry name" value="CELL SURFACE PROTEIN"/>
    <property type="match status" value="1"/>
</dbReference>
<evidence type="ECO:0000313" key="4">
    <source>
        <dbReference type="Proteomes" id="UP000315471"/>
    </source>
</evidence>
<feature type="compositionally biased region" description="Low complexity" evidence="1">
    <location>
        <begin position="463"/>
        <end position="472"/>
    </location>
</feature>
<dbReference type="Proteomes" id="UP000315471">
    <property type="component" value="Unassembled WGS sequence"/>
</dbReference>
<dbReference type="PANTHER" id="PTHR34512:SF30">
    <property type="entry name" value="OUTER MEMBRANE PROTEIN ASSEMBLY FACTOR BAMB"/>
    <property type="match status" value="1"/>
</dbReference>
<feature type="domain" description="Pyrrolo-quinoline quinone repeat" evidence="2">
    <location>
        <begin position="273"/>
        <end position="390"/>
    </location>
</feature>
<evidence type="ECO:0000259" key="2">
    <source>
        <dbReference type="Pfam" id="PF13360"/>
    </source>
</evidence>
<dbReference type="Gene3D" id="2.130.10.10">
    <property type="entry name" value="YVTN repeat-like/Quinoprotein amine dehydrogenase"/>
    <property type="match status" value="1"/>
</dbReference>
<organism evidence="3 4">
    <name type="scientific">Novipirellula aureliae</name>
    <dbReference type="NCBI Taxonomy" id="2527966"/>
    <lineage>
        <taxon>Bacteria</taxon>
        <taxon>Pseudomonadati</taxon>
        <taxon>Planctomycetota</taxon>
        <taxon>Planctomycetia</taxon>
        <taxon>Pirellulales</taxon>
        <taxon>Pirellulaceae</taxon>
        <taxon>Novipirellula</taxon>
    </lineage>
</organism>
<reference evidence="3 4" key="1">
    <citation type="submission" date="2019-02" db="EMBL/GenBank/DDBJ databases">
        <title>Deep-cultivation of Planctomycetes and their phenomic and genomic characterization uncovers novel biology.</title>
        <authorList>
            <person name="Wiegand S."/>
            <person name="Jogler M."/>
            <person name="Boedeker C."/>
            <person name="Pinto D."/>
            <person name="Vollmers J."/>
            <person name="Rivas-Marin E."/>
            <person name="Kohn T."/>
            <person name="Peeters S.H."/>
            <person name="Heuer A."/>
            <person name="Rast P."/>
            <person name="Oberbeckmann S."/>
            <person name="Bunk B."/>
            <person name="Jeske O."/>
            <person name="Meyerdierks A."/>
            <person name="Storesund J.E."/>
            <person name="Kallscheuer N."/>
            <person name="Luecker S."/>
            <person name="Lage O.M."/>
            <person name="Pohl T."/>
            <person name="Merkel B.J."/>
            <person name="Hornburger P."/>
            <person name="Mueller R.-W."/>
            <person name="Bruemmer F."/>
            <person name="Labrenz M."/>
            <person name="Spormann A.M."/>
            <person name="Op Den Camp H."/>
            <person name="Overmann J."/>
            <person name="Amann R."/>
            <person name="Jetten M.S.M."/>
            <person name="Mascher T."/>
            <person name="Medema M.H."/>
            <person name="Devos D.P."/>
            <person name="Kaster A.-K."/>
            <person name="Ovreas L."/>
            <person name="Rohde M."/>
            <person name="Galperin M.Y."/>
            <person name="Jogler C."/>
        </authorList>
    </citation>
    <scope>NUCLEOTIDE SEQUENCE [LARGE SCALE GENOMIC DNA]</scope>
    <source>
        <strain evidence="3 4">Q31b</strain>
    </source>
</reference>
<evidence type="ECO:0000313" key="3">
    <source>
        <dbReference type="EMBL" id="TWU35243.1"/>
    </source>
</evidence>
<dbReference type="InterPro" id="IPR002372">
    <property type="entry name" value="PQQ_rpt_dom"/>
</dbReference>
<dbReference type="InterPro" id="IPR015943">
    <property type="entry name" value="WD40/YVTN_repeat-like_dom_sf"/>
</dbReference>
<accession>A0A5C6DDD0</accession>
<evidence type="ECO:0000256" key="1">
    <source>
        <dbReference type="SAM" id="MobiDB-lite"/>
    </source>
</evidence>
<feature type="region of interest" description="Disordered" evidence="1">
    <location>
        <begin position="437"/>
        <end position="517"/>
    </location>
</feature>
<dbReference type="Gene3D" id="2.40.128.630">
    <property type="match status" value="1"/>
</dbReference>
<feature type="compositionally biased region" description="Low complexity" evidence="1">
    <location>
        <begin position="480"/>
        <end position="493"/>
    </location>
</feature>
<feature type="compositionally biased region" description="Gly residues" evidence="1">
    <location>
        <begin position="494"/>
        <end position="508"/>
    </location>
</feature>
<dbReference type="InterPro" id="IPR018391">
    <property type="entry name" value="PQQ_b-propeller_rpt"/>
</dbReference>
<proteinExistence type="predicted"/>
<feature type="compositionally biased region" description="Basic and acidic residues" evidence="1">
    <location>
        <begin position="439"/>
        <end position="455"/>
    </location>
</feature>
<dbReference type="SUPFAM" id="SSF50998">
    <property type="entry name" value="Quinoprotein alcohol dehydrogenase-like"/>
    <property type="match status" value="1"/>
</dbReference>
<dbReference type="Pfam" id="PF13360">
    <property type="entry name" value="PQQ_2"/>
    <property type="match status" value="1"/>
</dbReference>
<dbReference type="EMBL" id="SJPY01000010">
    <property type="protein sequence ID" value="TWU35243.1"/>
    <property type="molecule type" value="Genomic_DNA"/>
</dbReference>
<dbReference type="OrthoDB" id="273000at2"/>
<keyword evidence="4" id="KW-1185">Reference proteome</keyword>
<dbReference type="InterPro" id="IPR011047">
    <property type="entry name" value="Quinoprotein_ADH-like_sf"/>
</dbReference>
<dbReference type="AlphaFoldDB" id="A0A5C6DDD0"/>
<name>A0A5C6DDD0_9BACT</name>
<dbReference type="SMART" id="SM00564">
    <property type="entry name" value="PQQ"/>
    <property type="match status" value="4"/>
</dbReference>
<protein>
    <submittedName>
        <fullName evidence="3">Outer membrane biogenesis protein BamB</fullName>
    </submittedName>
</protein>
<gene>
    <name evidence="3" type="ORF">Q31b_53390</name>
</gene>
<sequence>MAVFCSVFSLNTVGAIDFLTVHQASRLGLVEAWQRQITLPAGASSIVDQKLYVHNNLVREYIEVVRADDEENVLLRIPTDRVDSSGNEIGKEEAERLARNEVRRFKRRGIEAKIASSQVPIIRLYTLADDGTVESRDAETGEVVWMVRVGERRYKYLGMGVGDKYATVINGGNVIELDAANGETIASVPVANMPIYGALQVGDYSIFATIQNGIEAYSLSEPDRVPFRETVIGQALAIPTRAPQSNKLAWTTDREYFYCMEASGNPSLLFRLKTDGIVSGRVAAASGDRFYFGSEAGQIYGVRGTRSGEVMWSKPYGEPFYETPIIAGKQVLIHSAFGNLLSLDMETGDSKWEHPATSVDKLIGMINGKVFASSLTGSLVVIDLETGQRIATMAGLQPSRILINTMTNRLYLIGRSGYVQCLHAEGAVMPTFQEAYQTKSEEQEEAQKEDEKKPEQNTPGLDAPGFGTPADPFGGGGADPFGNPDDGGAAADPFGGGGADPFGGGGADPFGADPFGN</sequence>
<comment type="caution">
    <text evidence="3">The sequence shown here is derived from an EMBL/GenBank/DDBJ whole genome shotgun (WGS) entry which is preliminary data.</text>
</comment>